<feature type="region of interest" description="Disordered" evidence="1">
    <location>
        <begin position="76"/>
        <end position="95"/>
    </location>
</feature>
<reference evidence="2" key="1">
    <citation type="submission" date="2013-11" db="EMBL/GenBank/DDBJ databases">
        <title>The Genome Sequence of Phytophthora parasitica IAC_01/95.</title>
        <authorList>
            <consortium name="The Broad Institute Genomics Platform"/>
            <person name="Russ C."/>
            <person name="Tyler B."/>
            <person name="Panabieres F."/>
            <person name="Shan W."/>
            <person name="Tripathy S."/>
            <person name="Grunwald N."/>
            <person name="Machado M."/>
            <person name="Johnson C.S."/>
            <person name="Arredondo F."/>
            <person name="Hong C."/>
            <person name="Coffey M."/>
            <person name="Young S.K."/>
            <person name="Zeng Q."/>
            <person name="Gargeya S."/>
            <person name="Fitzgerald M."/>
            <person name="Abouelleil A."/>
            <person name="Alvarado L."/>
            <person name="Chapman S.B."/>
            <person name="Gainer-Dewar J."/>
            <person name="Goldberg J."/>
            <person name="Griggs A."/>
            <person name="Gujja S."/>
            <person name="Hansen M."/>
            <person name="Howarth C."/>
            <person name="Imamovic A."/>
            <person name="Ireland A."/>
            <person name="Larimer J."/>
            <person name="McCowan C."/>
            <person name="Murphy C."/>
            <person name="Pearson M."/>
            <person name="Poon T.W."/>
            <person name="Priest M."/>
            <person name="Roberts A."/>
            <person name="Saif S."/>
            <person name="Shea T."/>
            <person name="Sykes S."/>
            <person name="Wortman J."/>
            <person name="Nusbaum C."/>
            <person name="Birren B."/>
        </authorList>
    </citation>
    <scope>NUCLEOTIDE SEQUENCE [LARGE SCALE GENOMIC DNA]</scope>
    <source>
        <strain evidence="2">IAC_01/95</strain>
    </source>
</reference>
<protein>
    <submittedName>
        <fullName evidence="2">Uncharacterized protein</fullName>
    </submittedName>
</protein>
<evidence type="ECO:0000313" key="2">
    <source>
        <dbReference type="EMBL" id="ETM36904.1"/>
    </source>
</evidence>
<accession>W2MN42</accession>
<sequence length="145" mass="15445">MQWPARNDPVVNSEKRTLVRFGSNATETDGPVSIAQENVCDDNLSVPGIGASDMQGTPAKSSSCDVGVSAPGVEPGFTRLNDDASDASLGPGPRRYERRDVERLDADLYWTSGKVNAFKESSNASISVDVVSSQILGGLKAKRWS</sequence>
<proteinExistence type="predicted"/>
<feature type="region of interest" description="Disordered" evidence="1">
    <location>
        <begin position="46"/>
        <end position="67"/>
    </location>
</feature>
<evidence type="ECO:0000256" key="1">
    <source>
        <dbReference type="SAM" id="MobiDB-lite"/>
    </source>
</evidence>
<organism evidence="2">
    <name type="scientific">Phytophthora nicotianae</name>
    <name type="common">Potato buckeye rot agent</name>
    <name type="synonym">Phytophthora parasitica</name>
    <dbReference type="NCBI Taxonomy" id="4792"/>
    <lineage>
        <taxon>Eukaryota</taxon>
        <taxon>Sar</taxon>
        <taxon>Stramenopiles</taxon>
        <taxon>Oomycota</taxon>
        <taxon>Peronosporomycetes</taxon>
        <taxon>Peronosporales</taxon>
        <taxon>Peronosporaceae</taxon>
        <taxon>Phytophthora</taxon>
    </lineage>
</organism>
<gene>
    <name evidence="2" type="ORF">L914_16495</name>
</gene>
<name>W2MN42_PHYNI</name>
<dbReference type="AlphaFoldDB" id="W2MN42"/>
<feature type="compositionally biased region" description="Polar residues" evidence="1">
    <location>
        <begin position="54"/>
        <end position="64"/>
    </location>
</feature>
<dbReference type="EMBL" id="KI695228">
    <property type="protein sequence ID" value="ETM36904.1"/>
    <property type="molecule type" value="Genomic_DNA"/>
</dbReference>
<dbReference type="Proteomes" id="UP000054532">
    <property type="component" value="Unassembled WGS sequence"/>
</dbReference>